<evidence type="ECO:0000256" key="8">
    <source>
        <dbReference type="SAM" id="MobiDB-lite"/>
    </source>
</evidence>
<dbReference type="FunFam" id="3.30.420.80:FF:000018">
    <property type="entry name" value="40S ribosomal protein S14"/>
    <property type="match status" value="1"/>
</dbReference>
<reference evidence="9" key="1">
    <citation type="submission" date="2025-08" db="UniProtKB">
        <authorList>
            <consortium name="Ensembl"/>
        </authorList>
    </citation>
    <scope>IDENTIFICATION</scope>
</reference>
<organism evidence="9 10">
    <name type="scientific">Canis lupus dingo</name>
    <name type="common">dingo</name>
    <dbReference type="NCBI Taxonomy" id="286419"/>
    <lineage>
        <taxon>Eukaryota</taxon>
        <taxon>Metazoa</taxon>
        <taxon>Chordata</taxon>
        <taxon>Craniata</taxon>
        <taxon>Vertebrata</taxon>
        <taxon>Euteleostomi</taxon>
        <taxon>Mammalia</taxon>
        <taxon>Eutheria</taxon>
        <taxon>Laurasiatheria</taxon>
        <taxon>Carnivora</taxon>
        <taxon>Caniformia</taxon>
        <taxon>Canidae</taxon>
        <taxon>Canis</taxon>
    </lineage>
</organism>
<comment type="similarity">
    <text evidence="1">Belongs to the universal ribosomal protein uS11 family.</text>
</comment>
<accession>A0A8C0R319</accession>
<evidence type="ECO:0000313" key="9">
    <source>
        <dbReference type="Ensembl" id="ENSCAFP00020022703.1"/>
    </source>
</evidence>
<dbReference type="GeneTree" id="ENSGT00390000000703"/>
<dbReference type="Pfam" id="PF00411">
    <property type="entry name" value="Ribosomal_S11"/>
    <property type="match status" value="1"/>
</dbReference>
<feature type="region of interest" description="Disordered" evidence="8">
    <location>
        <begin position="101"/>
        <end position="133"/>
    </location>
</feature>
<keyword evidence="2" id="KW-0689">Ribosomal protein</keyword>
<evidence type="ECO:0000256" key="7">
    <source>
        <dbReference type="ARBA" id="ARBA00046547"/>
    </source>
</evidence>
<keyword evidence="10" id="KW-1185">Reference proteome</keyword>
<dbReference type="AlphaFoldDB" id="A0A8C0R319"/>
<proteinExistence type="inferred from homology"/>
<keyword evidence="3" id="KW-0687">Ribonucleoprotein</keyword>
<evidence type="ECO:0000256" key="1">
    <source>
        <dbReference type="ARBA" id="ARBA00006194"/>
    </source>
</evidence>
<evidence type="ECO:0000256" key="5">
    <source>
        <dbReference type="ARBA" id="ARBA00044343"/>
    </source>
</evidence>
<protein>
    <recommendedName>
        <fullName evidence="4">Small ribosomal subunit protein uS11</fullName>
    </recommendedName>
    <alternativeName>
        <fullName evidence="5">40S ribosomal protein S14</fullName>
    </alternativeName>
</protein>
<evidence type="ECO:0000256" key="4">
    <source>
        <dbReference type="ARBA" id="ARBA00035160"/>
    </source>
</evidence>
<dbReference type="GO" id="GO:0003735">
    <property type="term" value="F:structural constituent of ribosome"/>
    <property type="evidence" value="ECO:0007669"/>
    <property type="project" value="InterPro"/>
</dbReference>
<comment type="function">
    <text evidence="6">Component of the small ribosomal subunit. The ribosome is a large ribonucleoprotein complex responsible for the synthesis of proteins in the cell. Part of the small subunit (SSU) processome, first precursor of the small eukaryotic ribosomal subunit. During the assembly of the SSU processome in the nucleolus, many ribosome biogenesis factors, an RNA chaperone and ribosomal proteins associate with the nascent pre-rRNA and work in concert to generate RNA folding, modifications, rearrangements and cleavage as well as targeted degradation of pre-ribosomal RNA by the RNA exosome.</text>
</comment>
<name>A0A8C0R319_CANLU</name>
<dbReference type="SUPFAM" id="SSF53137">
    <property type="entry name" value="Translational machinery components"/>
    <property type="match status" value="1"/>
</dbReference>
<dbReference type="PANTHER" id="PTHR11759">
    <property type="entry name" value="40S RIBOSOMAL PROTEIN S14/30S RIBOSOMAL PROTEIN S11"/>
    <property type="match status" value="1"/>
</dbReference>
<dbReference type="Ensembl" id="ENSCAFT00020026268.1">
    <property type="protein sequence ID" value="ENSCAFP00020022703.1"/>
    <property type="gene ID" value="ENSCAFG00020017920.1"/>
</dbReference>
<dbReference type="GO" id="GO:0006412">
    <property type="term" value="P:translation"/>
    <property type="evidence" value="ECO:0007669"/>
    <property type="project" value="InterPro"/>
</dbReference>
<reference evidence="9" key="2">
    <citation type="submission" date="2025-09" db="UniProtKB">
        <authorList>
            <consortium name="Ensembl"/>
        </authorList>
    </citation>
    <scope>IDENTIFICATION</scope>
</reference>
<dbReference type="InterPro" id="IPR036967">
    <property type="entry name" value="Ribosomal_uS11_sf"/>
</dbReference>
<comment type="subunit">
    <text evidence="7">Component of the small ribosomal subunit. Part of the small subunit (SSU) processome, composed of more than 70 proteins and the RNA chaperone small nucleolar RNA (snoRNA) U3.</text>
</comment>
<dbReference type="Proteomes" id="UP000694391">
    <property type="component" value="Unplaced"/>
</dbReference>
<dbReference type="Gene3D" id="3.30.420.80">
    <property type="entry name" value="Ribosomal protein S11"/>
    <property type="match status" value="1"/>
</dbReference>
<evidence type="ECO:0000256" key="2">
    <source>
        <dbReference type="ARBA" id="ARBA00022980"/>
    </source>
</evidence>
<evidence type="ECO:0000256" key="6">
    <source>
        <dbReference type="ARBA" id="ARBA00045441"/>
    </source>
</evidence>
<sequence>IAPHTGKEKKEEQVISLGPQVAKGENVFGVCHIFASFNDTFVHVTDLSGKETICCVTGGMNIKADQDESSPYAAMLAAQDVAQRYKELSITALHIKLWATGGNRTKTPEPGAHQSATYRREGRKIARKSVRLQ</sequence>
<evidence type="ECO:0000256" key="3">
    <source>
        <dbReference type="ARBA" id="ARBA00023274"/>
    </source>
</evidence>
<dbReference type="InterPro" id="IPR001971">
    <property type="entry name" value="Ribosomal_uS11"/>
</dbReference>
<evidence type="ECO:0000313" key="10">
    <source>
        <dbReference type="Proteomes" id="UP000694391"/>
    </source>
</evidence>
<dbReference type="GO" id="GO:0022627">
    <property type="term" value="C:cytosolic small ribosomal subunit"/>
    <property type="evidence" value="ECO:0007669"/>
    <property type="project" value="UniProtKB-ARBA"/>
</dbReference>